<keyword evidence="3" id="KW-1185">Reference proteome</keyword>
<name>A0A6G1QIW3_CHAAH</name>
<evidence type="ECO:0000256" key="1">
    <source>
        <dbReference type="SAM" id="MobiDB-lite"/>
    </source>
</evidence>
<organism evidence="2 3">
    <name type="scientific">Channa argus</name>
    <name type="common">Northern snakehead</name>
    <name type="synonym">Ophicephalus argus</name>
    <dbReference type="NCBI Taxonomy" id="215402"/>
    <lineage>
        <taxon>Eukaryota</taxon>
        <taxon>Metazoa</taxon>
        <taxon>Chordata</taxon>
        <taxon>Craniata</taxon>
        <taxon>Vertebrata</taxon>
        <taxon>Euteleostomi</taxon>
        <taxon>Actinopterygii</taxon>
        <taxon>Neopterygii</taxon>
        <taxon>Teleostei</taxon>
        <taxon>Neoteleostei</taxon>
        <taxon>Acanthomorphata</taxon>
        <taxon>Anabantaria</taxon>
        <taxon>Anabantiformes</taxon>
        <taxon>Channoidei</taxon>
        <taxon>Channidae</taxon>
        <taxon>Channa</taxon>
    </lineage>
</organism>
<protein>
    <submittedName>
        <fullName evidence="2">Uncharacterized protein</fullName>
    </submittedName>
</protein>
<accession>A0A6G1QIW3</accession>
<dbReference type="Proteomes" id="UP000503349">
    <property type="component" value="Chromosome 17"/>
</dbReference>
<sequence>MERVWYNCKPIKTWPDNESINQRSSQEAHGKSGGAAAIHSSGWTIDWTTTVRWGDSNFLA</sequence>
<reference evidence="2 3" key="1">
    <citation type="submission" date="2019-02" db="EMBL/GenBank/DDBJ databases">
        <title>Opniocepnalus argus genome.</title>
        <authorList>
            <person name="Zhou C."/>
            <person name="Xiao S."/>
        </authorList>
    </citation>
    <scope>NUCLEOTIDE SEQUENCE [LARGE SCALE GENOMIC DNA]</scope>
    <source>
        <strain evidence="2">OARG1902GOOAL</strain>
        <tissue evidence="2">Muscle</tissue>
    </source>
</reference>
<proteinExistence type="predicted"/>
<reference evidence="3" key="2">
    <citation type="submission" date="2019-02" db="EMBL/GenBank/DDBJ databases">
        <title>Opniocepnalus argus Var Kimnra genome.</title>
        <authorList>
            <person name="Zhou C."/>
            <person name="Xiao S."/>
        </authorList>
    </citation>
    <scope>NUCLEOTIDE SEQUENCE [LARGE SCALE GENOMIC DNA]</scope>
</reference>
<gene>
    <name evidence="2" type="ORF">EXN66_Car018095</name>
</gene>
<evidence type="ECO:0000313" key="2">
    <source>
        <dbReference type="EMBL" id="KAF3702407.1"/>
    </source>
</evidence>
<feature type="region of interest" description="Disordered" evidence="1">
    <location>
        <begin position="16"/>
        <end position="37"/>
    </location>
</feature>
<feature type="compositionally biased region" description="Polar residues" evidence="1">
    <location>
        <begin position="16"/>
        <end position="27"/>
    </location>
</feature>
<dbReference type="AlphaFoldDB" id="A0A6G1QIW3"/>
<evidence type="ECO:0000313" key="3">
    <source>
        <dbReference type="Proteomes" id="UP000503349"/>
    </source>
</evidence>
<dbReference type="EMBL" id="CM015728">
    <property type="protein sequence ID" value="KAF3702407.1"/>
    <property type="molecule type" value="Genomic_DNA"/>
</dbReference>